<dbReference type="InterPro" id="IPR025528">
    <property type="entry name" value="BrnA_antitoxin"/>
</dbReference>
<proteinExistence type="predicted"/>
<comment type="caution">
    <text evidence="1">The sequence shown here is derived from an EMBL/GenBank/DDBJ whole genome shotgun (WGS) entry which is preliminary data.</text>
</comment>
<protein>
    <submittedName>
        <fullName evidence="1">BrnA antitoxin family protein</fullName>
    </submittedName>
</protein>
<organism evidence="1 2">
    <name type="scientific">Falsiroseomonas tokyonensis</name>
    <dbReference type="NCBI Taxonomy" id="430521"/>
    <lineage>
        <taxon>Bacteria</taxon>
        <taxon>Pseudomonadati</taxon>
        <taxon>Pseudomonadota</taxon>
        <taxon>Alphaproteobacteria</taxon>
        <taxon>Acetobacterales</taxon>
        <taxon>Roseomonadaceae</taxon>
        <taxon>Falsiroseomonas</taxon>
    </lineage>
</organism>
<sequence length="84" mass="9423">MPDYNAPDALPEFAAAATPAKRPAQATITMQIDADVVSWFQQNQPDGMTWQQDMNSVLRFYMDSLQAMERDAPQPDAAPDYIPF</sequence>
<name>A0ABV7C2V5_9PROT</name>
<reference evidence="2" key="1">
    <citation type="journal article" date="2019" name="Int. J. Syst. Evol. Microbiol.">
        <title>The Global Catalogue of Microorganisms (GCM) 10K type strain sequencing project: providing services to taxonomists for standard genome sequencing and annotation.</title>
        <authorList>
            <consortium name="The Broad Institute Genomics Platform"/>
            <consortium name="The Broad Institute Genome Sequencing Center for Infectious Disease"/>
            <person name="Wu L."/>
            <person name="Ma J."/>
        </authorList>
    </citation>
    <scope>NUCLEOTIDE SEQUENCE [LARGE SCALE GENOMIC DNA]</scope>
    <source>
        <strain evidence="2">CGMCC 1.16855</strain>
    </source>
</reference>
<gene>
    <name evidence="1" type="ORF">ACFOD3_28470</name>
</gene>
<dbReference type="EMBL" id="JBHRSB010000017">
    <property type="protein sequence ID" value="MFC3003863.1"/>
    <property type="molecule type" value="Genomic_DNA"/>
</dbReference>
<dbReference type="Pfam" id="PF14384">
    <property type="entry name" value="BrnA_antitoxin"/>
    <property type="match status" value="1"/>
</dbReference>
<accession>A0ABV7C2V5</accession>
<evidence type="ECO:0000313" key="1">
    <source>
        <dbReference type="EMBL" id="MFC3003863.1"/>
    </source>
</evidence>
<keyword evidence="2" id="KW-1185">Reference proteome</keyword>
<dbReference type="Proteomes" id="UP001595420">
    <property type="component" value="Unassembled WGS sequence"/>
</dbReference>
<evidence type="ECO:0000313" key="2">
    <source>
        <dbReference type="Proteomes" id="UP001595420"/>
    </source>
</evidence>